<dbReference type="RefSeq" id="YP_009182155.1">
    <property type="nucleotide sequence ID" value="NC_028467.1"/>
</dbReference>
<proteinExistence type="predicted"/>
<keyword evidence="4" id="KW-1185">Reference proteome</keyword>
<dbReference type="EMBL" id="KT601099">
    <property type="protein sequence ID" value="ALO50126.1"/>
    <property type="molecule type" value="Genomic_RNA"/>
</dbReference>
<dbReference type="KEGG" id="vg:26373840"/>
<protein>
    <submittedName>
        <fullName evidence="3">53 kDa protein</fullName>
    </submittedName>
</protein>
<feature type="coiled-coil region" evidence="1">
    <location>
        <begin position="88"/>
        <end position="229"/>
    </location>
</feature>
<organism evidence="3 4">
    <name type="scientific">Penicillium aurantiogriseum fusarivirus 1</name>
    <dbReference type="NCBI Taxonomy" id="1755752"/>
    <lineage>
        <taxon>Viruses</taxon>
        <taxon>Riboviria</taxon>
        <taxon>Orthornavirae</taxon>
        <taxon>Pisuviricota</taxon>
        <taxon>Duplopiviricetes</taxon>
        <taxon>Durnavirales</taxon>
        <taxon>Fusariviridae</taxon>
        <taxon>Alphafusarivirus</taxon>
        <taxon>Alphafusarivirus penicilli</taxon>
    </lineage>
</organism>
<evidence type="ECO:0000313" key="4">
    <source>
        <dbReference type="Proteomes" id="UP000207586"/>
    </source>
</evidence>
<feature type="compositionally biased region" description="Polar residues" evidence="2">
    <location>
        <begin position="21"/>
        <end position="31"/>
    </location>
</feature>
<evidence type="ECO:0000313" key="3">
    <source>
        <dbReference type="EMBL" id="ALO50126.1"/>
    </source>
</evidence>
<evidence type="ECO:0000256" key="2">
    <source>
        <dbReference type="SAM" id="MobiDB-lite"/>
    </source>
</evidence>
<keyword evidence="1" id="KW-0175">Coiled coil</keyword>
<evidence type="ECO:0000256" key="1">
    <source>
        <dbReference type="SAM" id="Coils"/>
    </source>
</evidence>
<dbReference type="Proteomes" id="UP000207586">
    <property type="component" value="Segment"/>
</dbReference>
<dbReference type="OrthoDB" id="37790at10239"/>
<reference evidence="3 4" key="1">
    <citation type="journal article" date="2015" name="Virus Res.">
        <title>Multiple approaches for the detection and characterization of viral and plasmid symbionts from a collection of marine fungi.</title>
        <authorList>
            <person name="Nerva L."/>
            <person name="Ciuffo M."/>
            <person name="Vallino M."/>
            <person name="Margaria P."/>
            <person name="Varese G.C."/>
            <person name="Gnavi G."/>
            <person name="Turina M."/>
        </authorList>
    </citation>
    <scope>NUCLEOTIDE SEQUENCE [LARGE SCALE GENOMIC DNA]</scope>
</reference>
<sequence length="465" mass="52731">MSSNTKTSPKQRVVQPPSVAKTENSESSAALTVSEEVQAFLDDTKKAKQVELMGLKYVYVKASRLKDLEDSLESALEHGTSRASDDTLLQLNDELQRLRKHNQKVELAHAAANAEINKLKGDFQAYADSVQAIQQQNREMESKVNAEQVSLKKDLEVAKANNEQLKVDLRKARQSNDPDTAAKMIQQQTDAANKVTSINNKLQEANQIIARLTKESADARSTLSKMNAEIELNKDVATRTAEAMAISKEAAFAEVEPAVVQINRPWVTKALGQKGLTWIQKAEQASRIDARERAYRLLQATASGKGQAITSLRQIIQIAYDWIKTKSFKARERLLPWLNEIEADLRTGVIKAIKHYRERLEAIIDKGKEIARVQREKFNQWQDENPESWLTWLTTWGETLWGRYVHRPAKRFKNWLVSKWNQAKGYRRVNVTEDDVEEVLFENPTTRTPIVMIDKGKARDPGTAN</sequence>
<feature type="region of interest" description="Disordered" evidence="2">
    <location>
        <begin position="1"/>
        <end position="32"/>
    </location>
</feature>
<dbReference type="GeneID" id="26373840"/>
<feature type="compositionally biased region" description="Polar residues" evidence="2">
    <location>
        <begin position="1"/>
        <end position="10"/>
    </location>
</feature>
<name>A0A0S2KPA9_9VIRU</name>
<accession>A0A0S2KPA9</accession>